<reference evidence="2 3" key="1">
    <citation type="submission" date="2020-08" db="EMBL/GenBank/DDBJ databases">
        <title>Sequencing the genomes of 1000 actinobacteria strains.</title>
        <authorList>
            <person name="Klenk H.-P."/>
        </authorList>
    </citation>
    <scope>NUCLEOTIDE SEQUENCE [LARGE SCALE GENOMIC DNA]</scope>
    <source>
        <strain evidence="2 3">DSM 105783</strain>
    </source>
</reference>
<dbReference type="Proteomes" id="UP000580797">
    <property type="component" value="Unassembled WGS sequence"/>
</dbReference>
<feature type="transmembrane region" description="Helical" evidence="1">
    <location>
        <begin position="26"/>
        <end position="44"/>
    </location>
</feature>
<evidence type="ECO:0000313" key="2">
    <source>
        <dbReference type="EMBL" id="MBB5513495.1"/>
    </source>
</evidence>
<dbReference type="EMBL" id="JACHDR010000001">
    <property type="protein sequence ID" value="MBB5513495.1"/>
    <property type="molecule type" value="Genomic_DNA"/>
</dbReference>
<protein>
    <submittedName>
        <fullName evidence="2">Uncharacterized protein</fullName>
    </submittedName>
</protein>
<name>A0A7W8TV54_9MICC</name>
<keyword evidence="1" id="KW-0472">Membrane</keyword>
<sequence length="154" mass="16666">MIRTYHPIYTPPKWWERILVHPMENVLAILAIAFGAVTAASIPLGNFQPSASMADMPWPLVAICAGFVGIGGVTSVIGLHWHDSQAINRAWGIERTGWILSAGGFFVYAIAVAISYPNSVFSWLVPAGLGIASSLRAISLLVIWLVARRKLGVK</sequence>
<feature type="transmembrane region" description="Helical" evidence="1">
    <location>
        <begin position="98"/>
        <end position="117"/>
    </location>
</feature>
<feature type="transmembrane region" description="Helical" evidence="1">
    <location>
        <begin position="56"/>
        <end position="77"/>
    </location>
</feature>
<dbReference type="RefSeq" id="WP_183665829.1">
    <property type="nucleotide sequence ID" value="NZ_BAAARH010000008.1"/>
</dbReference>
<dbReference type="AlphaFoldDB" id="A0A7W8TV54"/>
<organism evidence="2 3">
    <name type="scientific">Neomicrococcus aestuarii</name>
    <dbReference type="NCBI Taxonomy" id="556325"/>
    <lineage>
        <taxon>Bacteria</taxon>
        <taxon>Bacillati</taxon>
        <taxon>Actinomycetota</taxon>
        <taxon>Actinomycetes</taxon>
        <taxon>Micrococcales</taxon>
        <taxon>Micrococcaceae</taxon>
        <taxon>Neomicrococcus</taxon>
    </lineage>
</organism>
<gene>
    <name evidence="2" type="ORF">HD598_002182</name>
</gene>
<evidence type="ECO:0000256" key="1">
    <source>
        <dbReference type="SAM" id="Phobius"/>
    </source>
</evidence>
<keyword evidence="1" id="KW-0812">Transmembrane</keyword>
<feature type="transmembrane region" description="Helical" evidence="1">
    <location>
        <begin position="123"/>
        <end position="147"/>
    </location>
</feature>
<comment type="caution">
    <text evidence="2">The sequence shown here is derived from an EMBL/GenBank/DDBJ whole genome shotgun (WGS) entry which is preliminary data.</text>
</comment>
<keyword evidence="1" id="KW-1133">Transmembrane helix</keyword>
<evidence type="ECO:0000313" key="3">
    <source>
        <dbReference type="Proteomes" id="UP000580797"/>
    </source>
</evidence>
<proteinExistence type="predicted"/>
<accession>A0A7W8TV54</accession>